<comment type="caution">
    <text evidence="1">The sequence shown here is derived from an EMBL/GenBank/DDBJ whole genome shotgun (WGS) entry which is preliminary data.</text>
</comment>
<reference evidence="1" key="2">
    <citation type="journal article" date="2024" name="Plant">
        <title>Genomic evolution and insights into agronomic trait innovations of Sesamum species.</title>
        <authorList>
            <person name="Miao H."/>
            <person name="Wang L."/>
            <person name="Qu L."/>
            <person name="Liu H."/>
            <person name="Sun Y."/>
            <person name="Le M."/>
            <person name="Wang Q."/>
            <person name="Wei S."/>
            <person name="Zheng Y."/>
            <person name="Lin W."/>
            <person name="Duan Y."/>
            <person name="Cao H."/>
            <person name="Xiong S."/>
            <person name="Wang X."/>
            <person name="Wei L."/>
            <person name="Li C."/>
            <person name="Ma Q."/>
            <person name="Ju M."/>
            <person name="Zhao R."/>
            <person name="Li G."/>
            <person name="Mu C."/>
            <person name="Tian Q."/>
            <person name="Mei H."/>
            <person name="Zhang T."/>
            <person name="Gao T."/>
            <person name="Zhang H."/>
        </authorList>
    </citation>
    <scope>NUCLEOTIDE SEQUENCE</scope>
    <source>
        <strain evidence="1">KEN1</strain>
    </source>
</reference>
<proteinExistence type="predicted"/>
<accession>A0AAW2X3U7</accession>
<reference evidence="1" key="1">
    <citation type="submission" date="2020-06" db="EMBL/GenBank/DDBJ databases">
        <authorList>
            <person name="Li T."/>
            <person name="Hu X."/>
            <person name="Zhang T."/>
            <person name="Song X."/>
            <person name="Zhang H."/>
            <person name="Dai N."/>
            <person name="Sheng W."/>
            <person name="Hou X."/>
            <person name="Wei L."/>
        </authorList>
    </citation>
    <scope>NUCLEOTIDE SEQUENCE</scope>
    <source>
        <strain evidence="1">KEN1</strain>
        <tissue evidence="1">Leaf</tissue>
    </source>
</reference>
<gene>
    <name evidence="1" type="ORF">Slati_1380000</name>
</gene>
<protein>
    <submittedName>
        <fullName evidence="1">Retrovirus-related Pol polyprotein from transposon TNT 1-94</fullName>
    </submittedName>
</protein>
<organism evidence="1">
    <name type="scientific">Sesamum latifolium</name>
    <dbReference type="NCBI Taxonomy" id="2727402"/>
    <lineage>
        <taxon>Eukaryota</taxon>
        <taxon>Viridiplantae</taxon>
        <taxon>Streptophyta</taxon>
        <taxon>Embryophyta</taxon>
        <taxon>Tracheophyta</taxon>
        <taxon>Spermatophyta</taxon>
        <taxon>Magnoliopsida</taxon>
        <taxon>eudicotyledons</taxon>
        <taxon>Gunneridae</taxon>
        <taxon>Pentapetalae</taxon>
        <taxon>asterids</taxon>
        <taxon>lamiids</taxon>
        <taxon>Lamiales</taxon>
        <taxon>Pedaliaceae</taxon>
        <taxon>Sesamum</taxon>
    </lineage>
</organism>
<evidence type="ECO:0000313" key="1">
    <source>
        <dbReference type="EMBL" id="KAL0448236.1"/>
    </source>
</evidence>
<sequence length="69" mass="7947">MVSFALLVSGDEPTTFHRAIISQEKKEWMGAMVEEMESLQKNHTWELVQLPEGKKVIGCKWVYKKKPAV</sequence>
<dbReference type="AlphaFoldDB" id="A0AAW2X3U7"/>
<name>A0AAW2X3U7_9LAMI</name>
<dbReference type="EMBL" id="JACGWN010000005">
    <property type="protein sequence ID" value="KAL0448236.1"/>
    <property type="molecule type" value="Genomic_DNA"/>
</dbReference>